<accession>A0A964BRF4</accession>
<organism evidence="2 3">
    <name type="scientific">Waterburya agarophytonicola KI4</name>
    <dbReference type="NCBI Taxonomy" id="2874699"/>
    <lineage>
        <taxon>Bacteria</taxon>
        <taxon>Bacillati</taxon>
        <taxon>Cyanobacteriota</taxon>
        <taxon>Cyanophyceae</taxon>
        <taxon>Pleurocapsales</taxon>
        <taxon>Hyellaceae</taxon>
        <taxon>Waterburya</taxon>
        <taxon>Waterburya agarophytonicola</taxon>
    </lineage>
</organism>
<feature type="region of interest" description="Disordered" evidence="1">
    <location>
        <begin position="1"/>
        <end position="30"/>
    </location>
</feature>
<dbReference type="Proteomes" id="UP000729733">
    <property type="component" value="Unassembled WGS sequence"/>
</dbReference>
<reference evidence="2" key="1">
    <citation type="journal article" date="2021" name="Antonie Van Leeuwenhoek">
        <title>Draft genome and description of Waterburya agarophytonicola gen. nov. sp. nov. (Pleurocapsales, Cyanobacteria): a seaweed symbiont.</title>
        <authorList>
            <person name="Bonthond G."/>
            <person name="Shalygin S."/>
            <person name="Bayer T."/>
            <person name="Weinberger F."/>
        </authorList>
    </citation>
    <scope>NUCLEOTIDE SEQUENCE</scope>
    <source>
        <strain evidence="2">KI4</strain>
    </source>
</reference>
<sequence>MFSASAAPVSFDKRDSCVTGSTSNSGERKSCDKEIRLIADSGRFVKRDSVSLVKHDGRGSEHNCGTPQFKATPIGTSGIEVPTEVFTVIHARSEGGMSNIGKRGRIECSIVGTTEQIPSL</sequence>
<dbReference type="EMBL" id="JADWDC010000034">
    <property type="protein sequence ID" value="MCC0178065.1"/>
    <property type="molecule type" value="Genomic_DNA"/>
</dbReference>
<name>A0A964BRF4_9CYAN</name>
<protein>
    <submittedName>
        <fullName evidence="2">Uncharacterized protein</fullName>
    </submittedName>
</protein>
<evidence type="ECO:0000256" key="1">
    <source>
        <dbReference type="SAM" id="MobiDB-lite"/>
    </source>
</evidence>
<evidence type="ECO:0000313" key="3">
    <source>
        <dbReference type="Proteomes" id="UP000729733"/>
    </source>
</evidence>
<dbReference type="AlphaFoldDB" id="A0A964BRF4"/>
<keyword evidence="3" id="KW-1185">Reference proteome</keyword>
<evidence type="ECO:0000313" key="2">
    <source>
        <dbReference type="EMBL" id="MCC0178065.1"/>
    </source>
</evidence>
<proteinExistence type="predicted"/>
<gene>
    <name evidence="2" type="ORF">I4641_13855</name>
</gene>
<comment type="caution">
    <text evidence="2">The sequence shown here is derived from an EMBL/GenBank/DDBJ whole genome shotgun (WGS) entry which is preliminary data.</text>
</comment>